<gene>
    <name evidence="7" type="ORF">DR999_PMT23387</name>
</gene>
<dbReference type="Pfam" id="PF01553">
    <property type="entry name" value="Acyltransferase"/>
    <property type="match status" value="1"/>
</dbReference>
<dbReference type="SMART" id="SM00563">
    <property type="entry name" value="PlsC"/>
    <property type="match status" value="1"/>
</dbReference>
<keyword evidence="3 7" id="KW-0808">Transferase</keyword>
<sequence>MYWLLKVLCGRLLLAWFPVKVSGTETLPRQGPCIVAINHQSFIDSLIIPAALPRRVTYPAKREYFVKPGIKGALQRWFFEGVGQIPIDRTGGEAATTALDAGMEVLRAGGVFGIYPEGTRSPDGRLYRGKTGVARLAMATGAPIYPIAVTGTRAAQPEGSTLPRRSPVTVTVGKPVLCPPGDPSVRDEATHQALRQCTDEVMNQLATMLGQVVQPEYGSEAKARLRGQ</sequence>
<reference evidence="7 8" key="2">
    <citation type="submission" date="2019-04" db="EMBL/GenBank/DDBJ databases">
        <title>The genome sequence of big-headed turtle.</title>
        <authorList>
            <person name="Gong S."/>
        </authorList>
    </citation>
    <scope>NUCLEOTIDE SEQUENCE [LARGE SCALE GENOMIC DNA]</scope>
    <source>
        <strain evidence="7">DO16091913</strain>
        <tissue evidence="7">Muscle</tissue>
    </source>
</reference>
<dbReference type="GO" id="GO:0003841">
    <property type="term" value="F:1-acylglycerol-3-phosphate O-acyltransferase activity"/>
    <property type="evidence" value="ECO:0007669"/>
    <property type="project" value="UniProtKB-EC"/>
</dbReference>
<organism evidence="7 8">
    <name type="scientific">Platysternon megacephalum</name>
    <name type="common">big-headed turtle</name>
    <dbReference type="NCBI Taxonomy" id="55544"/>
    <lineage>
        <taxon>Eukaryota</taxon>
        <taxon>Metazoa</taxon>
        <taxon>Chordata</taxon>
        <taxon>Craniata</taxon>
        <taxon>Vertebrata</taxon>
        <taxon>Euteleostomi</taxon>
        <taxon>Archelosauria</taxon>
        <taxon>Testudinata</taxon>
        <taxon>Testudines</taxon>
        <taxon>Cryptodira</taxon>
        <taxon>Durocryptodira</taxon>
        <taxon>Testudinoidea</taxon>
        <taxon>Platysternidae</taxon>
        <taxon>Platysternon</taxon>
    </lineage>
</organism>
<comment type="pathway">
    <text evidence="1">Phospholipid metabolism; CDP-diacylglycerol biosynthesis; CDP-diacylglycerol from sn-glycerol 3-phosphate: step 2/3.</text>
</comment>
<dbReference type="Proteomes" id="UP000297703">
    <property type="component" value="Unassembled WGS sequence"/>
</dbReference>
<evidence type="ECO:0000256" key="3">
    <source>
        <dbReference type="ARBA" id="ARBA00022679"/>
    </source>
</evidence>
<feature type="signal peptide" evidence="5">
    <location>
        <begin position="1"/>
        <end position="23"/>
    </location>
</feature>
<evidence type="ECO:0000256" key="5">
    <source>
        <dbReference type="SAM" id="SignalP"/>
    </source>
</evidence>
<dbReference type="AlphaFoldDB" id="A0A4D9DG34"/>
<dbReference type="InterPro" id="IPR002123">
    <property type="entry name" value="Plipid/glycerol_acylTrfase"/>
</dbReference>
<evidence type="ECO:0000256" key="1">
    <source>
        <dbReference type="ARBA" id="ARBA00004728"/>
    </source>
</evidence>
<name>A0A4D9DG34_9SAUR</name>
<proteinExistence type="predicted"/>
<feature type="chain" id="PRO_5020023743" description="1-acylglycerol-3-phosphate O-acyltransferase" evidence="5">
    <location>
        <begin position="24"/>
        <end position="228"/>
    </location>
</feature>
<dbReference type="OrthoDB" id="202234at2759"/>
<dbReference type="GO" id="GO:0005886">
    <property type="term" value="C:plasma membrane"/>
    <property type="evidence" value="ECO:0007669"/>
    <property type="project" value="TreeGrafter"/>
</dbReference>
<evidence type="ECO:0000313" key="7">
    <source>
        <dbReference type="EMBL" id="TFJ95167.1"/>
    </source>
</evidence>
<dbReference type="PANTHER" id="PTHR10434">
    <property type="entry name" value="1-ACYL-SN-GLYCEROL-3-PHOSPHATE ACYLTRANSFERASE"/>
    <property type="match status" value="1"/>
</dbReference>
<reference evidence="7 8" key="1">
    <citation type="submission" date="2019-04" db="EMBL/GenBank/DDBJ databases">
        <title>Draft genome of the big-headed turtle Platysternon megacephalum.</title>
        <authorList>
            <person name="Gong S."/>
        </authorList>
    </citation>
    <scope>NUCLEOTIDE SEQUENCE [LARGE SCALE GENOMIC DNA]</scope>
    <source>
        <strain evidence="7">DO16091913</strain>
        <tissue evidence="7">Muscle</tissue>
    </source>
</reference>
<keyword evidence="4 7" id="KW-0012">Acyltransferase</keyword>
<dbReference type="SUPFAM" id="SSF69593">
    <property type="entry name" value="Glycerol-3-phosphate (1)-acyltransferase"/>
    <property type="match status" value="1"/>
</dbReference>
<accession>A0A4D9DG34</accession>
<evidence type="ECO:0000259" key="6">
    <source>
        <dbReference type="SMART" id="SM00563"/>
    </source>
</evidence>
<dbReference type="CDD" id="cd07989">
    <property type="entry name" value="LPLAT_AGPAT-like"/>
    <property type="match status" value="1"/>
</dbReference>
<evidence type="ECO:0000256" key="4">
    <source>
        <dbReference type="ARBA" id="ARBA00023315"/>
    </source>
</evidence>
<keyword evidence="5" id="KW-0732">Signal</keyword>
<feature type="domain" description="Phospholipid/glycerol acyltransferase" evidence="6">
    <location>
        <begin position="33"/>
        <end position="152"/>
    </location>
</feature>
<comment type="caution">
    <text evidence="7">The sequence shown here is derived from an EMBL/GenBank/DDBJ whole genome shotgun (WGS) entry which is preliminary data.</text>
</comment>
<dbReference type="EC" id="2.3.1.51" evidence="2"/>
<dbReference type="STRING" id="55544.A0A4D9DG34"/>
<dbReference type="PANTHER" id="PTHR10434:SF11">
    <property type="entry name" value="1-ACYL-SN-GLYCEROL-3-PHOSPHATE ACYLTRANSFERASE"/>
    <property type="match status" value="1"/>
</dbReference>
<keyword evidence="8" id="KW-1185">Reference proteome</keyword>
<protein>
    <recommendedName>
        <fullName evidence="2">1-acylglycerol-3-phosphate O-acyltransferase</fullName>
        <ecNumber evidence="2">2.3.1.51</ecNumber>
    </recommendedName>
</protein>
<dbReference type="GO" id="GO:0006654">
    <property type="term" value="P:phosphatidic acid biosynthetic process"/>
    <property type="evidence" value="ECO:0007669"/>
    <property type="project" value="TreeGrafter"/>
</dbReference>
<dbReference type="EMBL" id="QXTE01012774">
    <property type="protein sequence ID" value="TFJ95167.1"/>
    <property type="molecule type" value="Genomic_DNA"/>
</dbReference>
<evidence type="ECO:0000256" key="2">
    <source>
        <dbReference type="ARBA" id="ARBA00013211"/>
    </source>
</evidence>
<evidence type="ECO:0000313" key="8">
    <source>
        <dbReference type="Proteomes" id="UP000297703"/>
    </source>
</evidence>